<dbReference type="OrthoDB" id="540004at2759"/>
<keyword evidence="1" id="KW-0472">Membrane</keyword>
<evidence type="ECO:0000313" key="3">
    <source>
        <dbReference type="Proteomes" id="UP000664203"/>
    </source>
</evidence>
<comment type="caution">
    <text evidence="2">The sequence shown here is derived from an EMBL/GenBank/DDBJ whole genome shotgun (WGS) entry which is preliminary data.</text>
</comment>
<dbReference type="SUPFAM" id="SSF53335">
    <property type="entry name" value="S-adenosyl-L-methionine-dependent methyltransferases"/>
    <property type="match status" value="1"/>
</dbReference>
<dbReference type="InterPro" id="IPR052356">
    <property type="entry name" value="Thiol_S-MT"/>
</dbReference>
<protein>
    <recommendedName>
        <fullName evidence="4">Methyltransferase type 11 domain-containing protein</fullName>
    </recommendedName>
</protein>
<evidence type="ECO:0000313" key="2">
    <source>
        <dbReference type="EMBL" id="CAF9931008.1"/>
    </source>
</evidence>
<feature type="transmembrane region" description="Helical" evidence="1">
    <location>
        <begin position="12"/>
        <end position="31"/>
    </location>
</feature>
<proteinExistence type="predicted"/>
<keyword evidence="3" id="KW-1185">Reference proteome</keyword>
<dbReference type="InterPro" id="IPR029063">
    <property type="entry name" value="SAM-dependent_MTases_sf"/>
</dbReference>
<reference evidence="2" key="1">
    <citation type="submission" date="2021-03" db="EMBL/GenBank/DDBJ databases">
        <authorList>
            <person name="Tagirdzhanova G."/>
        </authorList>
    </citation>
    <scope>NUCLEOTIDE SEQUENCE</scope>
</reference>
<dbReference type="PANTHER" id="PTHR45036">
    <property type="entry name" value="METHYLTRANSFERASE LIKE 7B"/>
    <property type="match status" value="1"/>
</dbReference>
<dbReference type="Pfam" id="PF13489">
    <property type="entry name" value="Methyltransf_23"/>
    <property type="match status" value="1"/>
</dbReference>
<dbReference type="AlphaFoldDB" id="A0A8H3FUA7"/>
<dbReference type="Gene3D" id="3.40.50.150">
    <property type="entry name" value="Vaccinia Virus protein VP39"/>
    <property type="match status" value="1"/>
</dbReference>
<organism evidence="2 3">
    <name type="scientific">Alectoria fallacina</name>
    <dbReference type="NCBI Taxonomy" id="1903189"/>
    <lineage>
        <taxon>Eukaryota</taxon>
        <taxon>Fungi</taxon>
        <taxon>Dikarya</taxon>
        <taxon>Ascomycota</taxon>
        <taxon>Pezizomycotina</taxon>
        <taxon>Lecanoromycetes</taxon>
        <taxon>OSLEUM clade</taxon>
        <taxon>Lecanoromycetidae</taxon>
        <taxon>Lecanorales</taxon>
        <taxon>Lecanorineae</taxon>
        <taxon>Parmeliaceae</taxon>
        <taxon>Alectoria</taxon>
    </lineage>
</organism>
<keyword evidence="1" id="KW-1133">Transmembrane helix</keyword>
<evidence type="ECO:0008006" key="4">
    <source>
        <dbReference type="Google" id="ProtNLM"/>
    </source>
</evidence>
<dbReference type="CDD" id="cd02440">
    <property type="entry name" value="AdoMet_MTases"/>
    <property type="match status" value="1"/>
</dbReference>
<gene>
    <name evidence="2" type="ORF">ALECFALPRED_004776</name>
</gene>
<dbReference type="PANTHER" id="PTHR45036:SF1">
    <property type="entry name" value="METHYLTRANSFERASE LIKE 7A"/>
    <property type="match status" value="1"/>
</dbReference>
<accession>A0A8H3FUA7</accession>
<name>A0A8H3FUA7_9LECA</name>
<dbReference type="Proteomes" id="UP000664203">
    <property type="component" value="Unassembled WGS sequence"/>
</dbReference>
<evidence type="ECO:0000256" key="1">
    <source>
        <dbReference type="SAM" id="Phobius"/>
    </source>
</evidence>
<dbReference type="EMBL" id="CAJPDR010000299">
    <property type="protein sequence ID" value="CAF9931008.1"/>
    <property type="molecule type" value="Genomic_DNA"/>
</dbReference>
<sequence length="268" mass="29991">MALDIFKRLQTYFEPLVFIAVGVWGAILVLLEIVTFQKGPKDIVSQRKLIDRIFGKVWLRIDKMIAVRELETNLPTLINKAYGTVLEIGPGSGNQLPRYDVSKIDRIYGVEPNLNLHDALRATIKQNGLSDVYTIVPCGVEDSTKLADYGIRAGSVDTVTSVQVLCSVPQPAEMARELYRLLKPGGQMVVYEHVESEDLLSRWVQVLYTTVWPYAAGNCHLNRPTGKYLLEAGSWSTIDLETPKEEDAWMLFPRVLGRLVKWGAGGAK</sequence>
<keyword evidence="1" id="KW-0812">Transmembrane</keyword>